<protein>
    <submittedName>
        <fullName evidence="1">Uncharacterized protein</fullName>
    </submittedName>
</protein>
<organism evidence="1">
    <name type="scientific">Bacillus thuringiensis DB27</name>
    <dbReference type="NCBI Taxonomy" id="1431339"/>
    <lineage>
        <taxon>Bacteria</taxon>
        <taxon>Bacillati</taxon>
        <taxon>Bacillota</taxon>
        <taxon>Bacilli</taxon>
        <taxon>Bacillales</taxon>
        <taxon>Bacillaceae</taxon>
        <taxon>Bacillus</taxon>
        <taxon>Bacillus cereus group</taxon>
    </lineage>
</organism>
<name>W8YLF6_BACTU</name>
<evidence type="ECO:0000313" key="1">
    <source>
        <dbReference type="EMBL" id="CDN39532.1"/>
    </source>
</evidence>
<dbReference type="InterPro" id="IPR023214">
    <property type="entry name" value="HAD_sf"/>
</dbReference>
<dbReference type="EMBL" id="HG810024">
    <property type="protein sequence ID" value="CDN39532.1"/>
    <property type="molecule type" value="Genomic_DNA"/>
</dbReference>
<reference evidence="1" key="1">
    <citation type="submission" date="2014-01" db="EMBL/GenBank/DDBJ databases">
        <title>Draft genome sequence of highly nematicidal Bacillus thuringiensis DB27.</title>
        <authorList>
            <person name="Iatsenko I."/>
            <person name="Pickard D."/>
            <person name="Corton C."/>
            <person name="Dougan G."/>
            <person name="Sommer R.J."/>
        </authorList>
    </citation>
    <scope>NUCLEOTIDE SEQUENCE [LARGE SCALE GENOMIC DNA]</scope>
    <source>
        <strain evidence="1">DB27</strain>
    </source>
</reference>
<reference evidence="1" key="2">
    <citation type="submission" date="2014-01" db="EMBL/GenBank/DDBJ databases">
        <authorList>
            <person name="Aslett M."/>
        </authorList>
    </citation>
    <scope>NUCLEOTIDE SEQUENCE [LARGE SCALE GENOMIC DNA]</scope>
    <source>
        <strain evidence="1">DB27</strain>
    </source>
</reference>
<accession>W8YLF6</accession>
<gene>
    <name evidence="1" type="ORF">BTDB27_p000195</name>
</gene>
<dbReference type="Proteomes" id="UP000030682">
    <property type="component" value="Unassembled WGS sequence"/>
</dbReference>
<dbReference type="HOGENOM" id="CLU_3095897_0_0_9"/>
<dbReference type="AlphaFoldDB" id="W8YLF6"/>
<dbReference type="Gene3D" id="3.40.50.1000">
    <property type="entry name" value="HAD superfamily/HAD-like"/>
    <property type="match status" value="1"/>
</dbReference>
<proteinExistence type="predicted"/>
<sequence>MYEAFGERFIVFPNPMYGYWESALYQYEFKKSDAEKDKLRKNALRVFEDTK</sequence>